<keyword evidence="1" id="KW-0812">Transmembrane</keyword>
<accession>A0AAD6YZM7</accession>
<evidence type="ECO:0000256" key="1">
    <source>
        <dbReference type="SAM" id="Phobius"/>
    </source>
</evidence>
<name>A0AAD6YZM7_9AGAR</name>
<organism evidence="2 3">
    <name type="scientific">Mycena albidolilacea</name>
    <dbReference type="NCBI Taxonomy" id="1033008"/>
    <lineage>
        <taxon>Eukaryota</taxon>
        <taxon>Fungi</taxon>
        <taxon>Dikarya</taxon>
        <taxon>Basidiomycota</taxon>
        <taxon>Agaricomycotina</taxon>
        <taxon>Agaricomycetes</taxon>
        <taxon>Agaricomycetidae</taxon>
        <taxon>Agaricales</taxon>
        <taxon>Marasmiineae</taxon>
        <taxon>Mycenaceae</taxon>
        <taxon>Mycena</taxon>
    </lineage>
</organism>
<dbReference type="AlphaFoldDB" id="A0AAD6YZM7"/>
<keyword evidence="1" id="KW-0472">Membrane</keyword>
<keyword evidence="3" id="KW-1185">Reference proteome</keyword>
<comment type="caution">
    <text evidence="2">The sequence shown here is derived from an EMBL/GenBank/DDBJ whole genome shotgun (WGS) entry which is preliminary data.</text>
</comment>
<reference evidence="2" key="1">
    <citation type="submission" date="2023-03" db="EMBL/GenBank/DDBJ databases">
        <title>Massive genome expansion in bonnet fungi (Mycena s.s.) driven by repeated elements and novel gene families across ecological guilds.</title>
        <authorList>
            <consortium name="Lawrence Berkeley National Laboratory"/>
            <person name="Harder C.B."/>
            <person name="Miyauchi S."/>
            <person name="Viragh M."/>
            <person name="Kuo A."/>
            <person name="Thoen E."/>
            <person name="Andreopoulos B."/>
            <person name="Lu D."/>
            <person name="Skrede I."/>
            <person name="Drula E."/>
            <person name="Henrissat B."/>
            <person name="Morin E."/>
            <person name="Kohler A."/>
            <person name="Barry K."/>
            <person name="LaButti K."/>
            <person name="Morin E."/>
            <person name="Salamov A."/>
            <person name="Lipzen A."/>
            <person name="Mereny Z."/>
            <person name="Hegedus B."/>
            <person name="Baldrian P."/>
            <person name="Stursova M."/>
            <person name="Weitz H."/>
            <person name="Taylor A."/>
            <person name="Grigoriev I.V."/>
            <person name="Nagy L.G."/>
            <person name="Martin F."/>
            <person name="Kauserud H."/>
        </authorList>
    </citation>
    <scope>NUCLEOTIDE SEQUENCE</scope>
    <source>
        <strain evidence="2">CBHHK002</strain>
    </source>
</reference>
<protein>
    <submittedName>
        <fullName evidence="2">Uncharacterized protein</fullName>
    </submittedName>
</protein>
<evidence type="ECO:0000313" key="2">
    <source>
        <dbReference type="EMBL" id="KAJ7301957.1"/>
    </source>
</evidence>
<feature type="transmembrane region" description="Helical" evidence="1">
    <location>
        <begin position="150"/>
        <end position="171"/>
    </location>
</feature>
<dbReference type="Proteomes" id="UP001218218">
    <property type="component" value="Unassembled WGS sequence"/>
</dbReference>
<gene>
    <name evidence="2" type="ORF">DFH08DRAFT_978289</name>
</gene>
<sequence>MRAEGYTLAPLSTCRACPVGAGHAHAGLSGNRAWHGSENTPIRFTICASSLSRVLLHYRSPPSETQELSAPHHPCDSPSLNLGLGDRSDISPPSALAPPRFLAAGAVSLSLQPPTHPFLSLGRSVLALRSEFGGGVTAKFLFRTLDFGNVSGVLVIVYLPSFVSDAVLFIVGHKDKHQLL</sequence>
<dbReference type="EMBL" id="JARIHO010000123">
    <property type="protein sequence ID" value="KAJ7301957.1"/>
    <property type="molecule type" value="Genomic_DNA"/>
</dbReference>
<proteinExistence type="predicted"/>
<keyword evidence="1" id="KW-1133">Transmembrane helix</keyword>
<evidence type="ECO:0000313" key="3">
    <source>
        <dbReference type="Proteomes" id="UP001218218"/>
    </source>
</evidence>